<proteinExistence type="predicted"/>
<evidence type="ECO:0000313" key="16">
    <source>
        <dbReference type="Proteomes" id="UP000268727"/>
    </source>
</evidence>
<keyword evidence="9" id="KW-0067">ATP-binding</keyword>
<comment type="subcellular location">
    <subcellularLocation>
        <location evidence="2">Membrane</location>
    </subcellularLocation>
</comment>
<keyword evidence="6 13" id="KW-0812">Transmembrane</keyword>
<evidence type="ECO:0000256" key="1">
    <source>
        <dbReference type="ARBA" id="ARBA00000085"/>
    </source>
</evidence>
<dbReference type="GO" id="GO:0005524">
    <property type="term" value="F:ATP binding"/>
    <property type="evidence" value="ECO:0007669"/>
    <property type="project" value="UniProtKB-KW"/>
</dbReference>
<dbReference type="GO" id="GO:0016020">
    <property type="term" value="C:membrane"/>
    <property type="evidence" value="ECO:0007669"/>
    <property type="project" value="UniProtKB-SubCell"/>
</dbReference>
<keyword evidence="8 15" id="KW-0418">Kinase</keyword>
<keyword evidence="13" id="KW-0472">Membrane</keyword>
<feature type="compositionally biased region" description="Pro residues" evidence="12">
    <location>
        <begin position="692"/>
        <end position="710"/>
    </location>
</feature>
<dbReference type="GO" id="GO:0000160">
    <property type="term" value="P:phosphorelay signal transduction system"/>
    <property type="evidence" value="ECO:0007669"/>
    <property type="project" value="UniProtKB-KW"/>
</dbReference>
<evidence type="ECO:0000256" key="2">
    <source>
        <dbReference type="ARBA" id="ARBA00004370"/>
    </source>
</evidence>
<feature type="compositionally biased region" description="Low complexity" evidence="12">
    <location>
        <begin position="808"/>
        <end position="841"/>
    </location>
</feature>
<organism evidence="15 16">
    <name type="scientific">Saccharothrix texasensis</name>
    <dbReference type="NCBI Taxonomy" id="103734"/>
    <lineage>
        <taxon>Bacteria</taxon>
        <taxon>Bacillati</taxon>
        <taxon>Actinomycetota</taxon>
        <taxon>Actinomycetes</taxon>
        <taxon>Pseudonocardiales</taxon>
        <taxon>Pseudonocardiaceae</taxon>
        <taxon>Saccharothrix</taxon>
    </lineage>
</organism>
<dbReference type="Proteomes" id="UP000268727">
    <property type="component" value="Unassembled WGS sequence"/>
</dbReference>
<reference evidence="15 16" key="1">
    <citation type="submission" date="2018-11" db="EMBL/GenBank/DDBJ databases">
        <title>Sequencing the genomes of 1000 actinobacteria strains.</title>
        <authorList>
            <person name="Klenk H.-P."/>
        </authorList>
    </citation>
    <scope>NUCLEOTIDE SEQUENCE [LARGE SCALE GENOMIC DNA]</scope>
    <source>
        <strain evidence="15 16">DSM 44231</strain>
    </source>
</reference>
<accession>A0A3N1HGB9</accession>
<feature type="transmembrane region" description="Helical" evidence="13">
    <location>
        <begin position="73"/>
        <end position="96"/>
    </location>
</feature>
<comment type="caution">
    <text evidence="15">The sequence shown here is derived from an EMBL/GenBank/DDBJ whole genome shotgun (WGS) entry which is preliminary data.</text>
</comment>
<dbReference type="Pfam" id="PF08376">
    <property type="entry name" value="NIT"/>
    <property type="match status" value="1"/>
</dbReference>
<protein>
    <recommendedName>
        <fullName evidence="3">histidine kinase</fullName>
        <ecNumber evidence="3">2.7.13.3</ecNumber>
    </recommendedName>
</protein>
<feature type="domain" description="HAMP" evidence="14">
    <location>
        <begin position="391"/>
        <end position="459"/>
    </location>
</feature>
<dbReference type="Gene3D" id="6.10.340.10">
    <property type="match status" value="1"/>
</dbReference>
<dbReference type="InterPro" id="IPR050980">
    <property type="entry name" value="2C_sensor_his_kinase"/>
</dbReference>
<dbReference type="SUPFAM" id="SSF55874">
    <property type="entry name" value="ATPase domain of HSP90 chaperone/DNA topoisomerase II/histidine kinase"/>
    <property type="match status" value="1"/>
</dbReference>
<dbReference type="SMART" id="SM00387">
    <property type="entry name" value="HATPase_c"/>
    <property type="match status" value="1"/>
</dbReference>
<keyword evidence="11" id="KW-0902">Two-component regulatory system</keyword>
<keyword evidence="4" id="KW-0597">Phosphoprotein</keyword>
<dbReference type="InterPro" id="IPR013587">
    <property type="entry name" value="Nitrate/nitrite_sensing"/>
</dbReference>
<evidence type="ECO:0000313" key="15">
    <source>
        <dbReference type="EMBL" id="ROP41520.1"/>
    </source>
</evidence>
<keyword evidence="10 13" id="KW-1133">Transmembrane helix</keyword>
<dbReference type="EMBL" id="RJKM01000001">
    <property type="protein sequence ID" value="ROP41520.1"/>
    <property type="molecule type" value="Genomic_DNA"/>
</dbReference>
<evidence type="ECO:0000256" key="5">
    <source>
        <dbReference type="ARBA" id="ARBA00022679"/>
    </source>
</evidence>
<keyword evidence="7" id="KW-0547">Nucleotide-binding</keyword>
<name>A0A3N1HGB9_9PSEU</name>
<dbReference type="SMART" id="SM00304">
    <property type="entry name" value="HAMP"/>
    <property type="match status" value="1"/>
</dbReference>
<evidence type="ECO:0000256" key="4">
    <source>
        <dbReference type="ARBA" id="ARBA00022553"/>
    </source>
</evidence>
<dbReference type="InterPro" id="IPR003660">
    <property type="entry name" value="HAMP_dom"/>
</dbReference>
<dbReference type="GO" id="GO:0004673">
    <property type="term" value="F:protein histidine kinase activity"/>
    <property type="evidence" value="ECO:0007669"/>
    <property type="project" value="UniProtKB-EC"/>
</dbReference>
<feature type="compositionally biased region" description="Pro residues" evidence="12">
    <location>
        <begin position="771"/>
        <end position="782"/>
    </location>
</feature>
<evidence type="ECO:0000256" key="6">
    <source>
        <dbReference type="ARBA" id="ARBA00022692"/>
    </source>
</evidence>
<dbReference type="InterPro" id="IPR003594">
    <property type="entry name" value="HATPase_dom"/>
</dbReference>
<dbReference type="AlphaFoldDB" id="A0A3N1HGB9"/>
<evidence type="ECO:0000256" key="12">
    <source>
        <dbReference type="SAM" id="MobiDB-lite"/>
    </source>
</evidence>
<dbReference type="InterPro" id="IPR036890">
    <property type="entry name" value="HATPase_C_sf"/>
</dbReference>
<dbReference type="PANTHER" id="PTHR44936">
    <property type="entry name" value="SENSOR PROTEIN CREC"/>
    <property type="match status" value="1"/>
</dbReference>
<gene>
    <name evidence="15" type="ORF">EDD40_6951</name>
</gene>
<evidence type="ECO:0000256" key="3">
    <source>
        <dbReference type="ARBA" id="ARBA00012438"/>
    </source>
</evidence>
<dbReference type="PROSITE" id="PS50885">
    <property type="entry name" value="HAMP"/>
    <property type="match status" value="1"/>
</dbReference>
<dbReference type="PANTHER" id="PTHR44936:SF9">
    <property type="entry name" value="SENSOR PROTEIN CREC"/>
    <property type="match status" value="1"/>
</dbReference>
<evidence type="ECO:0000256" key="8">
    <source>
        <dbReference type="ARBA" id="ARBA00022777"/>
    </source>
</evidence>
<evidence type="ECO:0000256" key="9">
    <source>
        <dbReference type="ARBA" id="ARBA00022840"/>
    </source>
</evidence>
<sequence length="928" mass="98513">MRTYRKVVVPRLSTTYYPPSNITLVGHQCVDVVQLRNNYGLSGACLVTGDNNARGQWWSAVADWRNWRLPVKLAAVLAVPVLVAVGAGVVQIRGYVKSADTYSSMQRVVTLRAGMDPLIAGVQAERARSAQRTEGAGVPEAEFRELTRATDNATAGVRNLMERTTTLGEVANARFRDVVVQLDGLPQLRERVVSGSVDLEGGIGGYTVVLRALLDFDQAMVGDFGDPALSGTATALHNLAMAGEQVSWQHATVQAGISRVRLLDSEVTALEQSYTRQQDKLADFSAVATPQQQADYRSTVAGQDVDLRNSLFQQIRTNSTAVELFVKADAWNRGSEATLRQLGVVLRSLEGQLTSTASRLQDATSDRAGAASVILLASMFAAAAVGYVVGSYLLRSLRALRTAALDVAEHRLPTLVAQLRENAAHDVSVTPVPVHTREEFGQLARAFDAVHRQAVSSAAEQADLRTGMRNAFINLSRRSQGLVERQLKLMEELERQEENPEQLANLFKLDNLATRMRRNNENLMVLSGSDVARRFTRPVPLGDVLRAAASEIEQYQRVVVQTTPSVEVVGYAAGDLVRLVAELLDNATAFSPPRTQVVVGGRARPGGGVFVDVVDVGVGMSEEDLAQANRRIALAASEDSGELPVSRQLGLYVVGRLAGRHGIDVSLREQGDGLRAVVALPAELVRATGPTPARPPAAQPAIPAPSPSTGPQPALRAAGAQPRSTGPQPALPRAAGAQPYPTGPQPVLPRAAGSSSTGPQPALPRASASPPVLPQPVLPPAVPLKDDGWSPFRGRTVDEPPAAPPATPASAPRRPASTWFGGAPAPSGPASTGPAPSGPGEPARHRAADTHARGEAPVNDKPENDIPAELPKRQPRTNLVAERPSAPDGVAPVRRDPQATRGFLASYQTGIRQGVRGSGENRAGQESG</sequence>
<evidence type="ECO:0000256" key="13">
    <source>
        <dbReference type="SAM" id="Phobius"/>
    </source>
</evidence>
<dbReference type="Pfam" id="PF02518">
    <property type="entry name" value="HATPase_c"/>
    <property type="match status" value="1"/>
</dbReference>
<feature type="region of interest" description="Disordered" evidence="12">
    <location>
        <begin position="687"/>
        <end position="928"/>
    </location>
</feature>
<evidence type="ECO:0000256" key="11">
    <source>
        <dbReference type="ARBA" id="ARBA00023012"/>
    </source>
</evidence>
<comment type="catalytic activity">
    <reaction evidence="1">
        <text>ATP + protein L-histidine = ADP + protein N-phospho-L-histidine.</text>
        <dbReference type="EC" id="2.7.13.3"/>
    </reaction>
</comment>
<keyword evidence="16" id="KW-1185">Reference proteome</keyword>
<dbReference type="EC" id="2.7.13.3" evidence="3"/>
<feature type="compositionally biased region" description="Basic and acidic residues" evidence="12">
    <location>
        <begin position="842"/>
        <end position="864"/>
    </location>
</feature>
<keyword evidence="5" id="KW-0808">Transferase</keyword>
<evidence type="ECO:0000256" key="10">
    <source>
        <dbReference type="ARBA" id="ARBA00022989"/>
    </source>
</evidence>
<evidence type="ECO:0000259" key="14">
    <source>
        <dbReference type="PROSITE" id="PS50885"/>
    </source>
</evidence>
<dbReference type="Gene3D" id="3.30.565.10">
    <property type="entry name" value="Histidine kinase-like ATPase, C-terminal domain"/>
    <property type="match status" value="1"/>
</dbReference>
<evidence type="ECO:0000256" key="7">
    <source>
        <dbReference type="ARBA" id="ARBA00022741"/>
    </source>
</evidence>